<accession>A0ABS2MY85</accession>
<protein>
    <submittedName>
        <fullName evidence="3">GNAT superfamily N-acetyltransferase</fullName>
    </submittedName>
</protein>
<organism evidence="3 4">
    <name type="scientific">Aquibacillus albus</name>
    <dbReference type="NCBI Taxonomy" id="1168171"/>
    <lineage>
        <taxon>Bacteria</taxon>
        <taxon>Bacillati</taxon>
        <taxon>Bacillota</taxon>
        <taxon>Bacilli</taxon>
        <taxon>Bacillales</taxon>
        <taxon>Bacillaceae</taxon>
        <taxon>Aquibacillus</taxon>
    </lineage>
</organism>
<keyword evidence="1" id="KW-0808">Transferase</keyword>
<proteinExistence type="predicted"/>
<evidence type="ECO:0000256" key="1">
    <source>
        <dbReference type="ARBA" id="ARBA00022679"/>
    </source>
</evidence>
<gene>
    <name evidence="3" type="ORF">JOC48_001251</name>
</gene>
<dbReference type="EMBL" id="JAFBDR010000005">
    <property type="protein sequence ID" value="MBM7570773.1"/>
    <property type="molecule type" value="Genomic_DNA"/>
</dbReference>
<dbReference type="Gene3D" id="3.40.630.30">
    <property type="match status" value="1"/>
</dbReference>
<dbReference type="InterPro" id="IPR016181">
    <property type="entry name" value="Acyl_CoA_acyltransferase"/>
</dbReference>
<dbReference type="Proteomes" id="UP001296943">
    <property type="component" value="Unassembled WGS sequence"/>
</dbReference>
<reference evidence="3 4" key="1">
    <citation type="submission" date="2021-01" db="EMBL/GenBank/DDBJ databases">
        <title>Genomic Encyclopedia of Type Strains, Phase IV (KMG-IV): sequencing the most valuable type-strain genomes for metagenomic binning, comparative biology and taxonomic classification.</title>
        <authorList>
            <person name="Goeker M."/>
        </authorList>
    </citation>
    <scope>NUCLEOTIDE SEQUENCE [LARGE SCALE GENOMIC DNA]</scope>
    <source>
        <strain evidence="3 4">DSM 23711</strain>
    </source>
</reference>
<dbReference type="SUPFAM" id="SSF55729">
    <property type="entry name" value="Acyl-CoA N-acyltransferases (Nat)"/>
    <property type="match status" value="1"/>
</dbReference>
<evidence type="ECO:0000259" key="2">
    <source>
        <dbReference type="PROSITE" id="PS51186"/>
    </source>
</evidence>
<dbReference type="Pfam" id="PF00583">
    <property type="entry name" value="Acetyltransf_1"/>
    <property type="match status" value="1"/>
</dbReference>
<dbReference type="CDD" id="cd04301">
    <property type="entry name" value="NAT_SF"/>
    <property type="match status" value="1"/>
</dbReference>
<sequence>MIIRDAKKEELSLIRKQRVEAYREHAKAVNEEHWQALKQAISSDADTGPGVELIVAEIDGEIVGSVALFPANTDAYEGYVDELDYPEIRVLAVAPEARGKGVASALIDECIRRTKEKGYDSIGLHTGSFMKEAIKLYERVGFERLPKHDFEPADDGVIVKAFRRSL</sequence>
<dbReference type="PROSITE" id="PS51186">
    <property type="entry name" value="GNAT"/>
    <property type="match status" value="1"/>
</dbReference>
<feature type="domain" description="N-acetyltransferase" evidence="2">
    <location>
        <begin position="1"/>
        <end position="164"/>
    </location>
</feature>
<keyword evidence="4" id="KW-1185">Reference proteome</keyword>
<dbReference type="RefSeq" id="WP_204498189.1">
    <property type="nucleotide sequence ID" value="NZ_JAFBDR010000005.1"/>
</dbReference>
<evidence type="ECO:0000313" key="3">
    <source>
        <dbReference type="EMBL" id="MBM7570773.1"/>
    </source>
</evidence>
<dbReference type="PANTHER" id="PTHR13947:SF37">
    <property type="entry name" value="LD18367P"/>
    <property type="match status" value="1"/>
</dbReference>
<dbReference type="PANTHER" id="PTHR13947">
    <property type="entry name" value="GNAT FAMILY N-ACETYLTRANSFERASE"/>
    <property type="match status" value="1"/>
</dbReference>
<comment type="caution">
    <text evidence="3">The sequence shown here is derived from an EMBL/GenBank/DDBJ whole genome shotgun (WGS) entry which is preliminary data.</text>
</comment>
<name>A0ABS2MY85_9BACI</name>
<evidence type="ECO:0000313" key="4">
    <source>
        <dbReference type="Proteomes" id="UP001296943"/>
    </source>
</evidence>
<dbReference type="InterPro" id="IPR000182">
    <property type="entry name" value="GNAT_dom"/>
</dbReference>
<dbReference type="InterPro" id="IPR050769">
    <property type="entry name" value="NAT_camello-type"/>
</dbReference>